<dbReference type="Pfam" id="PF09068">
    <property type="entry name" value="EF-hand_2"/>
    <property type="match status" value="1"/>
</dbReference>
<reference evidence="8 9" key="1">
    <citation type="journal article" date="2019" name="PLoS Biol.">
        <title>Sex chromosomes control vertical transmission of feminizing Wolbachia symbionts in an isopod.</title>
        <authorList>
            <person name="Becking T."/>
            <person name="Chebbi M.A."/>
            <person name="Giraud I."/>
            <person name="Moumen B."/>
            <person name="Laverre T."/>
            <person name="Caubet Y."/>
            <person name="Peccoud J."/>
            <person name="Gilbert C."/>
            <person name="Cordaux R."/>
        </authorList>
    </citation>
    <scope>NUCLEOTIDE SEQUENCE [LARGE SCALE GENOMIC DNA]</scope>
    <source>
        <strain evidence="8">ANa2</strain>
        <tissue evidence="8">Whole body excluding digestive tract and cuticle</tissue>
    </source>
</reference>
<dbReference type="AlphaFoldDB" id="A0A5N5TPA1"/>
<dbReference type="Proteomes" id="UP000326759">
    <property type="component" value="Unassembled WGS sequence"/>
</dbReference>
<dbReference type="GO" id="GO:0005737">
    <property type="term" value="C:cytoplasm"/>
    <property type="evidence" value="ECO:0007669"/>
    <property type="project" value="UniProtKB-SubCell"/>
</dbReference>
<sequence length="192" mass="22219">MMKDISVINSVKYAAYRTAFKLRYLQTRLKCHEISLECISAAFNKAGFLPEKNTSYISNKEIENILLICYKTTFKHKPVDTHLCTDLLLNMLINTFDENRRGKIQILKSKVFLVVMGGGRLQDKYRYLFNEIADDNHHVSRKRLAKLLLILSSMVEFLSEELYFGSSFVSGAVESCFRNVSMKIFIFSITIF</sequence>
<accession>A0A5N5TPA1</accession>
<dbReference type="InterPro" id="IPR050774">
    <property type="entry name" value="KCMF1/Dystrophin"/>
</dbReference>
<dbReference type="PANTHER" id="PTHR12268:SF14">
    <property type="entry name" value="DYSTROPHIN-1"/>
    <property type="match status" value="1"/>
</dbReference>
<evidence type="ECO:0000256" key="2">
    <source>
        <dbReference type="ARBA" id="ARBA00004496"/>
    </source>
</evidence>
<feature type="domain" description="EF-hand" evidence="7">
    <location>
        <begin position="121"/>
        <end position="180"/>
    </location>
</feature>
<evidence type="ECO:0000256" key="5">
    <source>
        <dbReference type="ARBA" id="ARBA00023212"/>
    </source>
</evidence>
<keyword evidence="9" id="KW-1185">Reference proteome</keyword>
<keyword evidence="4" id="KW-0106">Calcium</keyword>
<evidence type="ECO:0000259" key="7">
    <source>
        <dbReference type="Pfam" id="PF09069"/>
    </source>
</evidence>
<dbReference type="InterPro" id="IPR011992">
    <property type="entry name" value="EF-hand-dom_pair"/>
</dbReference>
<dbReference type="InterPro" id="IPR015154">
    <property type="entry name" value="EF-hand_dom_typ2"/>
</dbReference>
<dbReference type="OrthoDB" id="10014385at2759"/>
<dbReference type="GO" id="GO:0016010">
    <property type="term" value="C:dystrophin-associated glycoprotein complex"/>
    <property type="evidence" value="ECO:0007669"/>
    <property type="project" value="UniProtKB-ARBA"/>
</dbReference>
<name>A0A5N5TPA1_9CRUS</name>
<dbReference type="PANTHER" id="PTHR12268">
    <property type="entry name" value="E3 UBIQUITIN-PROTEIN LIGASE KCMF1"/>
    <property type="match status" value="1"/>
</dbReference>
<evidence type="ECO:0000256" key="1">
    <source>
        <dbReference type="ARBA" id="ARBA00004278"/>
    </source>
</evidence>
<proteinExistence type="predicted"/>
<evidence type="ECO:0000313" key="8">
    <source>
        <dbReference type="EMBL" id="KAB7507952.1"/>
    </source>
</evidence>
<feature type="domain" description="EF-hand" evidence="6">
    <location>
        <begin position="1"/>
        <end position="116"/>
    </location>
</feature>
<gene>
    <name evidence="8" type="primary">Dys_1</name>
    <name evidence="8" type="ORF">Anas_10235</name>
</gene>
<dbReference type="SUPFAM" id="SSF47473">
    <property type="entry name" value="EF-hand"/>
    <property type="match status" value="2"/>
</dbReference>
<dbReference type="Gene3D" id="1.10.238.10">
    <property type="entry name" value="EF-hand"/>
    <property type="match status" value="2"/>
</dbReference>
<evidence type="ECO:0000259" key="6">
    <source>
        <dbReference type="Pfam" id="PF09068"/>
    </source>
</evidence>
<comment type="subcellular location">
    <subcellularLocation>
        <location evidence="1">Cell membrane</location>
        <location evidence="1">Sarcolemma</location>
        <topology evidence="1">Peripheral membrane protein</topology>
        <orientation evidence="1">Cytoplasmic side</orientation>
    </subcellularLocation>
    <subcellularLocation>
        <location evidence="2">Cytoplasm</location>
    </subcellularLocation>
</comment>
<protein>
    <submittedName>
        <fullName evidence="8">Dystrophin, isoform E</fullName>
    </submittedName>
</protein>
<evidence type="ECO:0000313" key="9">
    <source>
        <dbReference type="Proteomes" id="UP000326759"/>
    </source>
</evidence>
<evidence type="ECO:0000256" key="4">
    <source>
        <dbReference type="ARBA" id="ARBA00022837"/>
    </source>
</evidence>
<dbReference type="InterPro" id="IPR015153">
    <property type="entry name" value="EF-hand_dom_typ1"/>
</dbReference>
<feature type="non-terminal residue" evidence="8">
    <location>
        <position position="192"/>
    </location>
</feature>
<comment type="caution">
    <text evidence="8">The sequence shown here is derived from an EMBL/GenBank/DDBJ whole genome shotgun (WGS) entry which is preliminary data.</text>
</comment>
<keyword evidence="3" id="KW-0963">Cytoplasm</keyword>
<organism evidence="8 9">
    <name type="scientific">Armadillidium nasatum</name>
    <dbReference type="NCBI Taxonomy" id="96803"/>
    <lineage>
        <taxon>Eukaryota</taxon>
        <taxon>Metazoa</taxon>
        <taxon>Ecdysozoa</taxon>
        <taxon>Arthropoda</taxon>
        <taxon>Crustacea</taxon>
        <taxon>Multicrustacea</taxon>
        <taxon>Malacostraca</taxon>
        <taxon>Eumalacostraca</taxon>
        <taxon>Peracarida</taxon>
        <taxon>Isopoda</taxon>
        <taxon>Oniscidea</taxon>
        <taxon>Crinocheta</taxon>
        <taxon>Armadillidiidae</taxon>
        <taxon>Armadillidium</taxon>
    </lineage>
</organism>
<dbReference type="Pfam" id="PF09069">
    <property type="entry name" value="EF-hand_3"/>
    <property type="match status" value="1"/>
</dbReference>
<keyword evidence="5" id="KW-0206">Cytoskeleton</keyword>
<dbReference type="EMBL" id="SEYY01000132">
    <property type="protein sequence ID" value="KAB7507952.1"/>
    <property type="molecule type" value="Genomic_DNA"/>
</dbReference>
<evidence type="ECO:0000256" key="3">
    <source>
        <dbReference type="ARBA" id="ARBA00022490"/>
    </source>
</evidence>